<protein>
    <submittedName>
        <fullName evidence="1">Uncharacterized protein</fullName>
    </submittedName>
</protein>
<sequence>MNRLLLCEEPSWPVWYTRITECQRRMAQLRGIGGHAVIEDRLNSFGRNKRAGIAVADEAAQHRQIPKIICSLDRLMVGCLYEGTGVLLRTMDIFAVNRMRIRFHGVYRSPNKDRGALKMDRIIKANSIGGAR</sequence>
<dbReference type="RefSeq" id="WP_027666215.1">
    <property type="nucleotide sequence ID" value="NZ_WUEP01000021.1"/>
</dbReference>
<name>A0A6N9ZNE4_9HYPH</name>
<evidence type="ECO:0000313" key="1">
    <source>
        <dbReference type="EMBL" id="NEH94218.1"/>
    </source>
</evidence>
<gene>
    <name evidence="1" type="ORF">GR206_24875</name>
</gene>
<dbReference type="Proteomes" id="UP000468864">
    <property type="component" value="Unassembled WGS sequence"/>
</dbReference>
<dbReference type="AlphaFoldDB" id="A0A6N9ZNE4"/>
<accession>A0A6N9ZNE4</accession>
<proteinExistence type="predicted"/>
<comment type="caution">
    <text evidence="1">The sequence shown here is derived from an EMBL/GenBank/DDBJ whole genome shotgun (WGS) entry which is preliminary data.</text>
</comment>
<reference evidence="1 2" key="1">
    <citation type="submission" date="2019-12" db="EMBL/GenBank/DDBJ databases">
        <title>Rhizobium genotypes associated with high levels of biological nitrogen fixation by grain legumes in a temperate-maritime cropping system.</title>
        <authorList>
            <person name="Maluk M."/>
            <person name="Francesc Ferrando Molina F."/>
            <person name="Lopez Del Egido L."/>
            <person name="Lafos M."/>
            <person name="Langarica-Fuentes A."/>
            <person name="Gebre Yohannes G."/>
            <person name="Young M.W."/>
            <person name="Martin P."/>
            <person name="Gantlett R."/>
            <person name="Kenicer G."/>
            <person name="Hawes C."/>
            <person name="Begg G.S."/>
            <person name="Quilliam R.S."/>
            <person name="Squire G.R."/>
            <person name="Poole P.S."/>
            <person name="Young P.W."/>
            <person name="Iannetta P.M."/>
            <person name="James E.K."/>
        </authorList>
    </citation>
    <scope>NUCLEOTIDE SEQUENCE [LARGE SCALE GENOMIC DNA]</scope>
    <source>
        <strain evidence="1 2">JHI2449</strain>
    </source>
</reference>
<dbReference type="EMBL" id="WUEP01000021">
    <property type="protein sequence ID" value="NEH94218.1"/>
    <property type="molecule type" value="Genomic_DNA"/>
</dbReference>
<organism evidence="1 2">
    <name type="scientific">Rhizobium laguerreae</name>
    <dbReference type="NCBI Taxonomy" id="1076926"/>
    <lineage>
        <taxon>Bacteria</taxon>
        <taxon>Pseudomonadati</taxon>
        <taxon>Pseudomonadota</taxon>
        <taxon>Alphaproteobacteria</taxon>
        <taxon>Hyphomicrobiales</taxon>
        <taxon>Rhizobiaceae</taxon>
        <taxon>Rhizobium/Agrobacterium group</taxon>
        <taxon>Rhizobium</taxon>
    </lineage>
</organism>
<evidence type="ECO:0000313" key="2">
    <source>
        <dbReference type="Proteomes" id="UP000468864"/>
    </source>
</evidence>